<evidence type="ECO:0000313" key="8">
    <source>
        <dbReference type="Proteomes" id="UP000363661"/>
    </source>
</evidence>
<dbReference type="NCBIfam" id="TIGR03061">
    <property type="entry name" value="pip_yhgE_Nterm"/>
    <property type="match status" value="1"/>
</dbReference>
<keyword evidence="3 5" id="KW-1133">Transmembrane helix</keyword>
<dbReference type="PANTHER" id="PTHR43077:SF10">
    <property type="entry name" value="TRANSPORT PERMEASE PROTEIN"/>
    <property type="match status" value="1"/>
</dbReference>
<dbReference type="InterPro" id="IPR017501">
    <property type="entry name" value="Phage_infect_YhgE_C"/>
</dbReference>
<dbReference type="AlphaFoldDB" id="A0A564T9P3"/>
<dbReference type="InterPro" id="IPR017500">
    <property type="entry name" value="Phage_infect_YhgE_N"/>
</dbReference>
<sequence length="728" mass="77838">MKNIFLILKNDLMKIQKNVIAMIVIMGITVIPTLYAWFNISASWDPYGNTGALKLAVASDDKGYESDLIAVKINMGDQILSSLHKNSQFNWVFTDSKDAQKGVKSGEYYAAIVIPEDFSQKMMSVFSSEAEHPDLTYYENEKENAIAPIITGKGATAVQKQINQTFIETIAQTALDAFQTVDSIAKKTGDDSLINNMSSNLNQMGSDLGTVAATVQSFSDMTNSAVTMLNTTTEFLQETGSGTKTSLNSLKNSDSGIDSLTAALSGTTSTISDALAQNASFYTAVSDTIDKALSSYNSDAQAAANALSSVSSRVQNVIDGYNQLSAALSAIADASSDYPEIQNAVNGINQQIQLAIERQTALRDKINGAATSITTATANATTLKSELDSLISEATSSVKAVETTYEQNVKGNLDNLSNSLSSTTGSVSSMLGSLDSSIENIANVTGSASSGLTGLQTALTNSAALLKESSEKLTAVATKLSTDDSEGMAAVTNLLSEDSETISSFLSSPVKLDEKKIYPIENYGSAMTPFYSTLAIWVGAVVMAAMLKVTVADSTKKKLFHPKEYQLYIGRILLLIIIGFMQSALICLGDLFFLGIQCKHPVMFVLTGMFTSFVYVNLIYALTVSFGDIGKAIAVVLMVMQVAGSGGTFPIQCAPKFFQVVYPLLPFTHSMNAMRECIAGFYGTTYATELGKLAIFLAPSLLLGLLLRKPIIKMNAAFMEKLESTHLI</sequence>
<dbReference type="Gene3D" id="3.40.1710.10">
    <property type="entry name" value="abc type-2 transporter like domain"/>
    <property type="match status" value="1"/>
</dbReference>
<comment type="subcellular location">
    <subcellularLocation>
        <location evidence="1">Membrane</location>
        <topology evidence="1">Multi-pass membrane protein</topology>
    </subcellularLocation>
</comment>
<keyword evidence="4 5" id="KW-0472">Membrane</keyword>
<dbReference type="Gene3D" id="1.10.287.1490">
    <property type="match status" value="1"/>
</dbReference>
<feature type="domain" description="ABC-2 type transporter transmembrane" evidence="6">
    <location>
        <begin position="27"/>
        <end position="246"/>
    </location>
</feature>
<dbReference type="InterPro" id="IPR051328">
    <property type="entry name" value="T7SS_ABC-Transporter"/>
</dbReference>
<evidence type="ECO:0000256" key="5">
    <source>
        <dbReference type="SAM" id="Phobius"/>
    </source>
</evidence>
<keyword evidence="8" id="KW-1185">Reference proteome</keyword>
<dbReference type="InterPro" id="IPR013525">
    <property type="entry name" value="ABC2_TM"/>
</dbReference>
<feature type="transmembrane region" description="Helical" evidence="5">
    <location>
        <begin position="572"/>
        <end position="596"/>
    </location>
</feature>
<dbReference type="GO" id="GO:0140359">
    <property type="term" value="F:ABC-type transporter activity"/>
    <property type="evidence" value="ECO:0007669"/>
    <property type="project" value="InterPro"/>
</dbReference>
<feature type="transmembrane region" description="Helical" evidence="5">
    <location>
        <begin position="20"/>
        <end position="38"/>
    </location>
</feature>
<feature type="transmembrane region" description="Helical" evidence="5">
    <location>
        <begin position="690"/>
        <end position="707"/>
    </location>
</feature>
<evidence type="ECO:0000259" key="6">
    <source>
        <dbReference type="Pfam" id="PF12698"/>
    </source>
</evidence>
<protein>
    <submittedName>
        <fullName evidence="7">Chromosome segregation protein</fullName>
    </submittedName>
</protein>
<organism evidence="7 8">
    <name type="scientific">[Ruminococcus] torques</name>
    <dbReference type="NCBI Taxonomy" id="33039"/>
    <lineage>
        <taxon>Bacteria</taxon>
        <taxon>Bacillati</taxon>
        <taxon>Bacillota</taxon>
        <taxon>Clostridia</taxon>
        <taxon>Lachnospirales</taxon>
        <taxon>Lachnospiraceae</taxon>
        <taxon>Mediterraneibacter</taxon>
    </lineage>
</organism>
<name>A0A564T9P3_9FIRM</name>
<accession>A0A564T9P3</accession>
<evidence type="ECO:0000256" key="3">
    <source>
        <dbReference type="ARBA" id="ARBA00022989"/>
    </source>
</evidence>
<keyword evidence="2 5" id="KW-0812">Transmembrane</keyword>
<dbReference type="GO" id="GO:0016020">
    <property type="term" value="C:membrane"/>
    <property type="evidence" value="ECO:0007669"/>
    <property type="project" value="UniProtKB-SubCell"/>
</dbReference>
<dbReference type="Proteomes" id="UP000363661">
    <property type="component" value="Unassembled WGS sequence"/>
</dbReference>
<feature type="domain" description="ABC-2 type transporter transmembrane" evidence="6">
    <location>
        <begin position="337"/>
        <end position="705"/>
    </location>
</feature>
<proteinExistence type="predicted"/>
<dbReference type="PANTHER" id="PTHR43077">
    <property type="entry name" value="TRANSPORT PERMEASE YVFS-RELATED"/>
    <property type="match status" value="1"/>
</dbReference>
<evidence type="ECO:0000313" key="7">
    <source>
        <dbReference type="EMBL" id="VUX04150.1"/>
    </source>
</evidence>
<dbReference type="Pfam" id="PF12698">
    <property type="entry name" value="ABC2_membrane_3"/>
    <property type="match status" value="2"/>
</dbReference>
<evidence type="ECO:0000256" key="2">
    <source>
        <dbReference type="ARBA" id="ARBA00022692"/>
    </source>
</evidence>
<feature type="transmembrane region" description="Helical" evidence="5">
    <location>
        <begin position="602"/>
        <end position="620"/>
    </location>
</feature>
<dbReference type="NCBIfam" id="TIGR03062">
    <property type="entry name" value="pip_yhgE_Cterm"/>
    <property type="match status" value="1"/>
</dbReference>
<feature type="transmembrane region" description="Helical" evidence="5">
    <location>
        <begin position="632"/>
        <end position="651"/>
    </location>
</feature>
<dbReference type="RefSeq" id="WP_144366780.1">
    <property type="nucleotide sequence ID" value="NZ_CABHNA010000043.1"/>
</dbReference>
<gene>
    <name evidence="7" type="ORF">RTSSTS7063_01101</name>
</gene>
<evidence type="ECO:0000256" key="4">
    <source>
        <dbReference type="ARBA" id="ARBA00023136"/>
    </source>
</evidence>
<evidence type="ECO:0000256" key="1">
    <source>
        <dbReference type="ARBA" id="ARBA00004141"/>
    </source>
</evidence>
<dbReference type="EMBL" id="CABHNA010000043">
    <property type="protein sequence ID" value="VUX04150.1"/>
    <property type="molecule type" value="Genomic_DNA"/>
</dbReference>
<reference evidence="7 8" key="1">
    <citation type="submission" date="2019-07" db="EMBL/GenBank/DDBJ databases">
        <authorList>
            <person name="Hibberd C M."/>
            <person name="Gehrig L. J."/>
            <person name="Chang H.-W."/>
            <person name="Venkatesh S."/>
        </authorList>
    </citation>
    <scope>NUCLEOTIDE SEQUENCE [LARGE SCALE GENOMIC DNA]</scope>
    <source>
        <strain evidence="7">Ruminococcus_torques_SSTS_Bg7063</strain>
    </source>
</reference>
<feature type="transmembrane region" description="Helical" evidence="5">
    <location>
        <begin position="530"/>
        <end position="551"/>
    </location>
</feature>